<feature type="transmembrane region" description="Helical" evidence="8">
    <location>
        <begin position="38"/>
        <end position="57"/>
    </location>
</feature>
<dbReference type="AlphaFoldDB" id="A0A1G6GWJ0"/>
<keyword evidence="5 8" id="KW-0406">Ion transport</keyword>
<feature type="transmembrane region" description="Helical" evidence="8">
    <location>
        <begin position="6"/>
        <end position="26"/>
    </location>
</feature>
<evidence type="ECO:0000256" key="2">
    <source>
        <dbReference type="ARBA" id="ARBA00022475"/>
    </source>
</evidence>
<keyword evidence="6 8" id="KW-0472">Membrane</keyword>
<evidence type="ECO:0000256" key="5">
    <source>
        <dbReference type="ARBA" id="ARBA00023065"/>
    </source>
</evidence>
<keyword evidence="3 8" id="KW-0812">Transmembrane</keyword>
<comment type="function">
    <text evidence="8">Probably functions as a manganese efflux pump.</text>
</comment>
<evidence type="ECO:0000256" key="3">
    <source>
        <dbReference type="ARBA" id="ARBA00022692"/>
    </source>
</evidence>
<keyword evidence="4 8" id="KW-1133">Transmembrane helix</keyword>
<dbReference type="RefSeq" id="WP_090774861.1">
    <property type="nucleotide sequence ID" value="NZ_FMYM01000002.1"/>
</dbReference>
<evidence type="ECO:0000256" key="1">
    <source>
        <dbReference type="ARBA" id="ARBA00022448"/>
    </source>
</evidence>
<sequence length="176" mass="18434">MTIGLMAAALGMDAFSLTLGMGMLGLKAGQVIRIGAAIGGFHVAMPLAGIFIGKWVTSRFDMIALYVGGGLLVVMGLQMILASFSKNGVNQLHPFGFGLFLLALGVSIDSFSIGLSLGILGAKTLVTVALIGFMSMILSWGGLMLGNRFHRYIGVYSERLGGCILLGFGLQMMLPL</sequence>
<keyword evidence="10" id="KW-1185">Reference proteome</keyword>
<evidence type="ECO:0000256" key="8">
    <source>
        <dbReference type="HAMAP-Rule" id="MF_01521"/>
    </source>
</evidence>
<organism evidence="9 10">
    <name type="scientific">Shouchella lonarensis</name>
    <dbReference type="NCBI Taxonomy" id="1464122"/>
    <lineage>
        <taxon>Bacteria</taxon>
        <taxon>Bacillati</taxon>
        <taxon>Bacillota</taxon>
        <taxon>Bacilli</taxon>
        <taxon>Bacillales</taxon>
        <taxon>Bacillaceae</taxon>
        <taxon>Shouchella</taxon>
    </lineage>
</organism>
<gene>
    <name evidence="8" type="primary">mntP</name>
    <name evidence="9" type="ORF">SAMN05421737_102108</name>
</gene>
<evidence type="ECO:0000256" key="4">
    <source>
        <dbReference type="ARBA" id="ARBA00022989"/>
    </source>
</evidence>
<feature type="transmembrane region" description="Helical" evidence="8">
    <location>
        <begin position="63"/>
        <end position="84"/>
    </location>
</feature>
<dbReference type="PANTHER" id="PTHR35529:SF1">
    <property type="entry name" value="MANGANESE EFFLUX PUMP MNTP-RELATED"/>
    <property type="match status" value="1"/>
</dbReference>
<comment type="similarity">
    <text evidence="8">Belongs to the MntP (TC 9.B.29) family.</text>
</comment>
<name>A0A1G6GWJ0_9BACI</name>
<reference evidence="10" key="1">
    <citation type="submission" date="2016-09" db="EMBL/GenBank/DDBJ databases">
        <authorList>
            <person name="Varghese N."/>
            <person name="Submissions S."/>
        </authorList>
    </citation>
    <scope>NUCLEOTIDE SEQUENCE [LARGE SCALE GENOMIC DNA]</scope>
    <source>
        <strain evidence="10">25nlg</strain>
    </source>
</reference>
<keyword evidence="7 8" id="KW-0464">Manganese</keyword>
<dbReference type="GO" id="GO:0005384">
    <property type="term" value="F:manganese ion transmembrane transporter activity"/>
    <property type="evidence" value="ECO:0007669"/>
    <property type="project" value="UniProtKB-UniRule"/>
</dbReference>
<feature type="transmembrane region" description="Helical" evidence="8">
    <location>
        <begin position="96"/>
        <end position="119"/>
    </location>
</feature>
<dbReference type="STRING" id="1464122.SAMN05421737_102108"/>
<comment type="subcellular location">
    <subcellularLocation>
        <location evidence="8">Cell membrane</location>
        <topology evidence="8">Multi-pass membrane protein</topology>
    </subcellularLocation>
</comment>
<evidence type="ECO:0000256" key="6">
    <source>
        <dbReference type="ARBA" id="ARBA00023136"/>
    </source>
</evidence>
<keyword evidence="1 8" id="KW-0813">Transport</keyword>
<dbReference type="EMBL" id="FMYM01000002">
    <property type="protein sequence ID" value="SDB86412.1"/>
    <property type="molecule type" value="Genomic_DNA"/>
</dbReference>
<dbReference type="GO" id="GO:0005886">
    <property type="term" value="C:plasma membrane"/>
    <property type="evidence" value="ECO:0007669"/>
    <property type="project" value="UniProtKB-SubCell"/>
</dbReference>
<proteinExistence type="inferred from homology"/>
<accession>A0A1G6GWJ0</accession>
<feature type="transmembrane region" description="Helical" evidence="8">
    <location>
        <begin position="125"/>
        <end position="146"/>
    </location>
</feature>
<protein>
    <recommendedName>
        <fullName evidence="8">Putative manganese efflux pump MntP</fullName>
    </recommendedName>
</protein>
<dbReference type="PANTHER" id="PTHR35529">
    <property type="entry name" value="MANGANESE EFFLUX PUMP MNTP-RELATED"/>
    <property type="match status" value="1"/>
</dbReference>
<evidence type="ECO:0000256" key="7">
    <source>
        <dbReference type="ARBA" id="ARBA00023211"/>
    </source>
</evidence>
<dbReference type="InterPro" id="IPR022929">
    <property type="entry name" value="Put_MntP"/>
</dbReference>
<evidence type="ECO:0000313" key="9">
    <source>
        <dbReference type="EMBL" id="SDB86412.1"/>
    </source>
</evidence>
<feature type="transmembrane region" description="Helical" evidence="8">
    <location>
        <begin position="153"/>
        <end position="174"/>
    </location>
</feature>
<dbReference type="InterPro" id="IPR003810">
    <property type="entry name" value="Mntp/YtaF"/>
</dbReference>
<dbReference type="OrthoDB" id="1679700at2"/>
<keyword evidence="2 8" id="KW-1003">Cell membrane</keyword>
<evidence type="ECO:0000313" key="10">
    <source>
        <dbReference type="Proteomes" id="UP000242662"/>
    </source>
</evidence>
<dbReference type="Pfam" id="PF02659">
    <property type="entry name" value="Mntp"/>
    <property type="match status" value="1"/>
</dbReference>
<dbReference type="Proteomes" id="UP000242662">
    <property type="component" value="Unassembled WGS sequence"/>
</dbReference>
<dbReference type="HAMAP" id="MF_01521">
    <property type="entry name" value="MntP_pump"/>
    <property type="match status" value="1"/>
</dbReference>